<comment type="caution">
    <text evidence="2">The sequence shown here is derived from an EMBL/GenBank/DDBJ whole genome shotgun (WGS) entry which is preliminary data.</text>
</comment>
<reference evidence="2 3" key="1">
    <citation type="journal article" date="2023" name="Plants (Basel)">
        <title>Bridging the Gap: Combining Genomics and Transcriptomics Approaches to Understand Stylosanthes scabra, an Orphan Legume from the Brazilian Caatinga.</title>
        <authorList>
            <person name="Ferreira-Neto J.R.C."/>
            <person name="da Silva M.D."/>
            <person name="Binneck E."/>
            <person name="de Melo N.F."/>
            <person name="da Silva R.H."/>
            <person name="de Melo A.L.T.M."/>
            <person name="Pandolfi V."/>
            <person name="Bustamante F.O."/>
            <person name="Brasileiro-Vidal A.C."/>
            <person name="Benko-Iseppon A.M."/>
        </authorList>
    </citation>
    <scope>NUCLEOTIDE SEQUENCE [LARGE SCALE GENOMIC DNA]</scope>
    <source>
        <tissue evidence="2">Leaves</tissue>
    </source>
</reference>
<dbReference type="EMBL" id="JASCZI010000092">
    <property type="protein sequence ID" value="MED6108555.1"/>
    <property type="molecule type" value="Genomic_DNA"/>
</dbReference>
<feature type="compositionally biased region" description="Acidic residues" evidence="1">
    <location>
        <begin position="65"/>
        <end position="87"/>
    </location>
</feature>
<feature type="compositionally biased region" description="Basic residues" evidence="1">
    <location>
        <begin position="122"/>
        <end position="133"/>
    </location>
</feature>
<keyword evidence="3" id="KW-1185">Reference proteome</keyword>
<name>A0ABU6QA67_9FABA</name>
<gene>
    <name evidence="2" type="ORF">PIB30_025204</name>
</gene>
<evidence type="ECO:0000313" key="2">
    <source>
        <dbReference type="EMBL" id="MED6108555.1"/>
    </source>
</evidence>
<organism evidence="2 3">
    <name type="scientific">Stylosanthes scabra</name>
    <dbReference type="NCBI Taxonomy" id="79078"/>
    <lineage>
        <taxon>Eukaryota</taxon>
        <taxon>Viridiplantae</taxon>
        <taxon>Streptophyta</taxon>
        <taxon>Embryophyta</taxon>
        <taxon>Tracheophyta</taxon>
        <taxon>Spermatophyta</taxon>
        <taxon>Magnoliopsida</taxon>
        <taxon>eudicotyledons</taxon>
        <taxon>Gunneridae</taxon>
        <taxon>Pentapetalae</taxon>
        <taxon>rosids</taxon>
        <taxon>fabids</taxon>
        <taxon>Fabales</taxon>
        <taxon>Fabaceae</taxon>
        <taxon>Papilionoideae</taxon>
        <taxon>50 kb inversion clade</taxon>
        <taxon>dalbergioids sensu lato</taxon>
        <taxon>Dalbergieae</taxon>
        <taxon>Pterocarpus clade</taxon>
        <taxon>Stylosanthes</taxon>
    </lineage>
</organism>
<evidence type="ECO:0000256" key="1">
    <source>
        <dbReference type="SAM" id="MobiDB-lite"/>
    </source>
</evidence>
<proteinExistence type="predicted"/>
<protein>
    <submittedName>
        <fullName evidence="2">Uncharacterized protein</fullName>
    </submittedName>
</protein>
<feature type="compositionally biased region" description="Basic residues" evidence="1">
    <location>
        <begin position="44"/>
        <end position="58"/>
    </location>
</feature>
<feature type="compositionally biased region" description="Basic and acidic residues" evidence="1">
    <location>
        <begin position="97"/>
        <end position="121"/>
    </location>
</feature>
<sequence length="146" mass="16559">MGELFQCLDAGPENGSSIASAPPGFEYVRVPINGEENNNSVKDRARRRKEPRQKRGGKQRLDQVTEVEDEEWESDEEIEESESDEEGTWWVGTKTGLRADSENGAKKYLKSKEEEAKEIERKKGRNGKRRSKNATKEVGDSINCLQ</sequence>
<accession>A0ABU6QA67</accession>
<feature type="region of interest" description="Disordered" evidence="1">
    <location>
        <begin position="1"/>
        <end position="146"/>
    </location>
</feature>
<dbReference type="Proteomes" id="UP001341840">
    <property type="component" value="Unassembled WGS sequence"/>
</dbReference>
<evidence type="ECO:0000313" key="3">
    <source>
        <dbReference type="Proteomes" id="UP001341840"/>
    </source>
</evidence>